<reference evidence="2 3" key="2">
    <citation type="journal article" date="2013" name="PLoS ONE">
        <title>Whole genome mapping and re-organization of the nuclear and mitochondrial genomes of Babesia microti isolates.</title>
        <authorList>
            <person name="Cornillot E."/>
            <person name="Dassouli A."/>
            <person name="Garg A."/>
            <person name="Pachikara N."/>
            <person name="Randazzo S."/>
            <person name="Depoix D."/>
            <person name="Carcy B."/>
            <person name="Delbecq S."/>
            <person name="Frutos R."/>
            <person name="Silva J.C."/>
            <person name="Sutton R."/>
            <person name="Krause P.J."/>
            <person name="Mamoun C.B."/>
        </authorList>
    </citation>
    <scope>NUCLEOTIDE SEQUENCE [LARGE SCALE GENOMIC DNA]</scope>
    <source>
        <strain evidence="2 3">RI</strain>
    </source>
</reference>
<dbReference type="AlphaFoldDB" id="I7I8W5"/>
<sequence length="250" mass="28428">MGPKNIRNFRGMKPKDIPVPPPPFDSIEPNNSPSLSTQHLPYKPSILASKSMYNNQRQKHVTTVKIANVAKQTKLNKNIEDDVTASQSFNLLELQFQAQLLSDLQSLEPIIDLPSDEDSLGIEWTYTKLDNMLLNNRNYHIRVDKKNEEDDQINSGDITPNETNVQSQLTSQHSISSNDSNGHDFNSFTYWLIKGKQNDLSSVETMVKTAGFNYLDVPRNLLPIAAQVCARAFFDPSYRTYLDQMDESIY</sequence>
<dbReference type="RefSeq" id="XP_012648407.1">
    <property type="nucleotide sequence ID" value="XM_012792953.1"/>
</dbReference>
<feature type="compositionally biased region" description="Polar residues" evidence="1">
    <location>
        <begin position="153"/>
        <end position="180"/>
    </location>
</feature>
<gene>
    <name evidence="2" type="ORF">BMR1_02g03225</name>
</gene>
<dbReference type="GeneID" id="24424428"/>
<reference evidence="2 3" key="1">
    <citation type="journal article" date="2012" name="Nucleic Acids Res.">
        <title>Sequencing of the smallest Apicomplexan genome from the human pathogen Babesia microti.</title>
        <authorList>
            <person name="Cornillot E."/>
            <person name="Hadj-Kaddour K."/>
            <person name="Dassouli A."/>
            <person name="Noel B."/>
            <person name="Ranwez V."/>
            <person name="Vacherie B."/>
            <person name="Augagneur Y."/>
            <person name="Bres V."/>
            <person name="Duclos A."/>
            <person name="Randazzo S."/>
            <person name="Carcy B."/>
            <person name="Debierre-Grockiego F."/>
            <person name="Delbecq S."/>
            <person name="Moubri-Menage K."/>
            <person name="Shams-Eldin H."/>
            <person name="Usmani-Brown S."/>
            <person name="Bringaud F."/>
            <person name="Wincker P."/>
            <person name="Vivares C.P."/>
            <person name="Schwarz R.T."/>
            <person name="Schetters T.P."/>
            <person name="Krause P.J."/>
            <person name="Gorenflot A."/>
            <person name="Berry V."/>
            <person name="Barbe V."/>
            <person name="Ben Mamoun C."/>
        </authorList>
    </citation>
    <scope>NUCLEOTIDE SEQUENCE [LARGE SCALE GENOMIC DNA]</scope>
    <source>
        <strain evidence="2 3">RI</strain>
    </source>
</reference>
<feature type="region of interest" description="Disordered" evidence="1">
    <location>
        <begin position="148"/>
        <end position="180"/>
    </location>
</feature>
<feature type="region of interest" description="Disordered" evidence="1">
    <location>
        <begin position="1"/>
        <end position="36"/>
    </location>
</feature>
<organism evidence="2 3">
    <name type="scientific">Babesia microti (strain RI)</name>
    <dbReference type="NCBI Taxonomy" id="1133968"/>
    <lineage>
        <taxon>Eukaryota</taxon>
        <taxon>Sar</taxon>
        <taxon>Alveolata</taxon>
        <taxon>Apicomplexa</taxon>
        <taxon>Aconoidasida</taxon>
        <taxon>Piroplasmida</taxon>
        <taxon>Babesiidae</taxon>
        <taxon>Babesia</taxon>
    </lineage>
</organism>
<reference evidence="2 3" key="3">
    <citation type="journal article" date="2016" name="Sci. Rep.">
        <title>Genome-wide diversity and gene expression profiling of Babesia microti isolates identify polymorphic genes that mediate host-pathogen interactions.</title>
        <authorList>
            <person name="Silva J.C."/>
            <person name="Cornillot E."/>
            <person name="McCracken C."/>
            <person name="Usmani-Brown S."/>
            <person name="Dwivedi A."/>
            <person name="Ifeonu O.O."/>
            <person name="Crabtree J."/>
            <person name="Gotia H.T."/>
            <person name="Virji A.Z."/>
            <person name="Reynes C."/>
            <person name="Colinge J."/>
            <person name="Kumar V."/>
            <person name="Lawres L."/>
            <person name="Pazzi J.E."/>
            <person name="Pablo J.V."/>
            <person name="Hung C."/>
            <person name="Brancato J."/>
            <person name="Kumari P."/>
            <person name="Orvis J."/>
            <person name="Tretina K."/>
            <person name="Chibucos M."/>
            <person name="Ott S."/>
            <person name="Sadzewicz L."/>
            <person name="Sengamalay N."/>
            <person name="Shetty A.C."/>
            <person name="Su Q."/>
            <person name="Tallon L."/>
            <person name="Fraser C.M."/>
            <person name="Frutos R."/>
            <person name="Molina D.M."/>
            <person name="Krause P.J."/>
            <person name="Ben Mamoun C."/>
        </authorList>
    </citation>
    <scope>NUCLEOTIDE SEQUENCE [LARGE SCALE GENOMIC DNA]</scope>
    <source>
        <strain evidence="2 3">RI</strain>
    </source>
</reference>
<dbReference type="Proteomes" id="UP000002899">
    <property type="component" value="Chromosome II"/>
</dbReference>
<name>I7I8W5_BABMR</name>
<keyword evidence="3" id="KW-1185">Reference proteome</keyword>
<proteinExistence type="predicted"/>
<evidence type="ECO:0000256" key="1">
    <source>
        <dbReference type="SAM" id="MobiDB-lite"/>
    </source>
</evidence>
<accession>I7I8W5</accession>
<protein>
    <submittedName>
        <fullName evidence="2">Uncharacterized protein</fullName>
    </submittedName>
</protein>
<dbReference type="EMBL" id="FO082872">
    <property type="protein sequence ID" value="CCF73798.1"/>
    <property type="molecule type" value="Genomic_DNA"/>
</dbReference>
<evidence type="ECO:0000313" key="2">
    <source>
        <dbReference type="EMBL" id="CCF73798.1"/>
    </source>
</evidence>
<dbReference type="KEGG" id="bmic:BMR1_02g03225"/>
<evidence type="ECO:0000313" key="3">
    <source>
        <dbReference type="Proteomes" id="UP000002899"/>
    </source>
</evidence>
<dbReference type="VEuPathDB" id="PiroplasmaDB:BMR1_02g03225"/>